<evidence type="ECO:0000256" key="1">
    <source>
        <dbReference type="ARBA" id="ARBA00005104"/>
    </source>
</evidence>
<dbReference type="KEGG" id="ccp:CHC_T00006214001"/>
<organism evidence="5 6">
    <name type="scientific">Chondrus crispus</name>
    <name type="common">Carrageen Irish moss</name>
    <name type="synonym">Polymorpha crispa</name>
    <dbReference type="NCBI Taxonomy" id="2769"/>
    <lineage>
        <taxon>Eukaryota</taxon>
        <taxon>Rhodophyta</taxon>
        <taxon>Florideophyceae</taxon>
        <taxon>Rhodymeniophycidae</taxon>
        <taxon>Gigartinales</taxon>
        <taxon>Gigartinaceae</taxon>
        <taxon>Chondrus</taxon>
    </lineage>
</organism>
<dbReference type="EMBL" id="HG001967">
    <property type="protein sequence ID" value="CDF38782.1"/>
    <property type="molecule type" value="Genomic_DNA"/>
</dbReference>
<reference evidence="6" key="1">
    <citation type="journal article" date="2013" name="Proc. Natl. Acad. Sci. U.S.A.">
        <title>Genome structure and metabolic features in the red seaweed Chondrus crispus shed light on evolution of the Archaeplastida.</title>
        <authorList>
            <person name="Collen J."/>
            <person name="Porcel B."/>
            <person name="Carre W."/>
            <person name="Ball S.G."/>
            <person name="Chaparro C."/>
            <person name="Tonon T."/>
            <person name="Barbeyron T."/>
            <person name="Michel G."/>
            <person name="Noel B."/>
            <person name="Valentin K."/>
            <person name="Elias M."/>
            <person name="Artiguenave F."/>
            <person name="Arun A."/>
            <person name="Aury J.M."/>
            <person name="Barbosa-Neto J.F."/>
            <person name="Bothwell J.H."/>
            <person name="Bouget F.Y."/>
            <person name="Brillet L."/>
            <person name="Cabello-Hurtado F."/>
            <person name="Capella-Gutierrez S."/>
            <person name="Charrier B."/>
            <person name="Cladiere L."/>
            <person name="Cock J.M."/>
            <person name="Coelho S.M."/>
            <person name="Colleoni C."/>
            <person name="Czjzek M."/>
            <person name="Da Silva C."/>
            <person name="Delage L."/>
            <person name="Denoeud F."/>
            <person name="Deschamps P."/>
            <person name="Dittami S.M."/>
            <person name="Gabaldon T."/>
            <person name="Gachon C.M."/>
            <person name="Groisillier A."/>
            <person name="Herve C."/>
            <person name="Jabbari K."/>
            <person name="Katinka M."/>
            <person name="Kloareg B."/>
            <person name="Kowalczyk N."/>
            <person name="Labadie K."/>
            <person name="Leblanc C."/>
            <person name="Lopez P.J."/>
            <person name="McLachlan D.H."/>
            <person name="Meslet-Cladiere L."/>
            <person name="Moustafa A."/>
            <person name="Nehr Z."/>
            <person name="Nyvall Collen P."/>
            <person name="Panaud O."/>
            <person name="Partensky F."/>
            <person name="Poulain J."/>
            <person name="Rensing S.A."/>
            <person name="Rousvoal S."/>
            <person name="Samson G."/>
            <person name="Symeonidi A."/>
            <person name="Weissenbach J."/>
            <person name="Zambounis A."/>
            <person name="Wincker P."/>
            <person name="Boyen C."/>
        </authorList>
    </citation>
    <scope>NUCLEOTIDE SEQUENCE [LARGE SCALE GENOMIC DNA]</scope>
    <source>
        <strain evidence="6">cv. Stackhouse</strain>
    </source>
</reference>
<evidence type="ECO:0000256" key="2">
    <source>
        <dbReference type="ARBA" id="ARBA00022857"/>
    </source>
</evidence>
<dbReference type="PhylomeDB" id="R7QJS9"/>
<comment type="pathway">
    <text evidence="1">Cofactor biosynthesis; riboflavin biosynthesis.</text>
</comment>
<proteinExistence type="predicted"/>
<dbReference type="STRING" id="2769.R7QJS9"/>
<dbReference type="AlphaFoldDB" id="R7QJS9"/>
<dbReference type="GeneID" id="17326400"/>
<sequence>MNDILDRLLSAHVKALASHPDRPFVCATWAQSANGMIAAAPGVRTLISGEESMQMTHMLRAAHDAILVGVGTALADDPRLSCRLKQCDIATVDEALVRHGIDAPRKTDRSPVPVILDPKLRTPAKSKFIEDVHRRNVACRPVVFFAERGVDQIDDTSQKALAELVQLESAPVEARKAEHAQHSSTLLSLPSVLQTLHKQHVSSVMVEGGAAVLSSFLKSGLCDLVVVTISPKLFGSGLTLADRSDYGSFPTMDLSDPKWILCGEDIVLVGAPQ</sequence>
<dbReference type="Gene3D" id="3.40.430.10">
    <property type="entry name" value="Dihydrofolate Reductase, subunit A"/>
    <property type="match status" value="1"/>
</dbReference>
<protein>
    <recommendedName>
        <fullName evidence="4">Bacterial bifunctional deaminase-reductase C-terminal domain-containing protein</fullName>
    </recommendedName>
</protein>
<evidence type="ECO:0000256" key="3">
    <source>
        <dbReference type="ARBA" id="ARBA00023002"/>
    </source>
</evidence>
<dbReference type="Gramene" id="CDF38782">
    <property type="protein sequence ID" value="CDF38782"/>
    <property type="gene ID" value="CHC_T00006214001"/>
</dbReference>
<dbReference type="GO" id="GO:0009231">
    <property type="term" value="P:riboflavin biosynthetic process"/>
    <property type="evidence" value="ECO:0007669"/>
    <property type="project" value="InterPro"/>
</dbReference>
<evidence type="ECO:0000259" key="4">
    <source>
        <dbReference type="Pfam" id="PF01872"/>
    </source>
</evidence>
<gene>
    <name evidence="5" type="ORF">CHC_T00006214001</name>
</gene>
<dbReference type="InterPro" id="IPR050765">
    <property type="entry name" value="Riboflavin_Biosynth_HTPR"/>
</dbReference>
<dbReference type="RefSeq" id="XP_005718687.1">
    <property type="nucleotide sequence ID" value="XM_005718630.1"/>
</dbReference>
<evidence type="ECO:0000313" key="5">
    <source>
        <dbReference type="EMBL" id="CDF38782.1"/>
    </source>
</evidence>
<keyword evidence="6" id="KW-1185">Reference proteome</keyword>
<dbReference type="PANTHER" id="PTHR38011:SF7">
    <property type="entry name" value="2,5-DIAMINO-6-RIBOSYLAMINO-4(3H)-PYRIMIDINONE 5'-PHOSPHATE REDUCTASE"/>
    <property type="match status" value="1"/>
</dbReference>
<dbReference type="OrthoDB" id="5432at2759"/>
<feature type="domain" description="Bacterial bifunctional deaminase-reductase C-terminal" evidence="4">
    <location>
        <begin position="23"/>
        <end position="267"/>
    </location>
</feature>
<dbReference type="InterPro" id="IPR002734">
    <property type="entry name" value="RibDG_C"/>
</dbReference>
<dbReference type="GO" id="GO:0008703">
    <property type="term" value="F:5-amino-6-(5-phosphoribosylamino)uracil reductase activity"/>
    <property type="evidence" value="ECO:0007669"/>
    <property type="project" value="InterPro"/>
</dbReference>
<dbReference type="InterPro" id="IPR024072">
    <property type="entry name" value="DHFR-like_dom_sf"/>
</dbReference>
<dbReference type="Proteomes" id="UP000012073">
    <property type="component" value="Unassembled WGS sequence"/>
</dbReference>
<dbReference type="OMA" id="HLITEWE"/>
<dbReference type="SUPFAM" id="SSF53597">
    <property type="entry name" value="Dihydrofolate reductase-like"/>
    <property type="match status" value="1"/>
</dbReference>
<dbReference type="PANTHER" id="PTHR38011">
    <property type="entry name" value="DIHYDROFOLATE REDUCTASE FAMILY PROTEIN (AFU_ORTHOLOGUE AFUA_8G06820)"/>
    <property type="match status" value="1"/>
</dbReference>
<evidence type="ECO:0000313" key="6">
    <source>
        <dbReference type="Proteomes" id="UP000012073"/>
    </source>
</evidence>
<dbReference type="Pfam" id="PF01872">
    <property type="entry name" value="RibD_C"/>
    <property type="match status" value="1"/>
</dbReference>
<keyword evidence="3" id="KW-0560">Oxidoreductase</keyword>
<accession>R7QJS9</accession>
<name>R7QJS9_CHOCR</name>
<keyword evidence="2" id="KW-0521">NADP</keyword>